<dbReference type="GO" id="GO:0008395">
    <property type="term" value="F:steroid hydroxylase activity"/>
    <property type="evidence" value="ECO:0007669"/>
    <property type="project" value="TreeGrafter"/>
</dbReference>
<evidence type="ECO:0000256" key="7">
    <source>
        <dbReference type="PIRSR" id="PIRSR602403-1"/>
    </source>
</evidence>
<evidence type="ECO:0000256" key="8">
    <source>
        <dbReference type="RuleBase" id="RU000461"/>
    </source>
</evidence>
<evidence type="ECO:0000256" key="2">
    <source>
        <dbReference type="ARBA" id="ARBA00010617"/>
    </source>
</evidence>
<dbReference type="PRINTS" id="PR00465">
    <property type="entry name" value="EP450IV"/>
</dbReference>
<name>A0AAX6M6I4_9PEZI</name>
<keyword evidence="10" id="KW-1185">Reference proteome</keyword>
<keyword evidence="5 7" id="KW-0408">Iron</keyword>
<dbReference type="Proteomes" id="UP001369815">
    <property type="component" value="Unassembled WGS sequence"/>
</dbReference>
<gene>
    <name evidence="9" type="ORF">Daesc_009913</name>
</gene>
<dbReference type="PANTHER" id="PTHR24304:SF2">
    <property type="entry name" value="24-HYDROXYCHOLESTEROL 7-ALPHA-HYDROXYLASE"/>
    <property type="match status" value="1"/>
</dbReference>
<comment type="similarity">
    <text evidence="2 8">Belongs to the cytochrome P450 family.</text>
</comment>
<dbReference type="InterPro" id="IPR017972">
    <property type="entry name" value="Cyt_P450_CS"/>
</dbReference>
<comment type="caution">
    <text evidence="9">The sequence shown here is derived from an EMBL/GenBank/DDBJ whole genome shotgun (WGS) entry which is preliminary data.</text>
</comment>
<dbReference type="PANTHER" id="PTHR24304">
    <property type="entry name" value="CYTOCHROME P450 FAMILY 7"/>
    <property type="match status" value="1"/>
</dbReference>
<keyword evidence="4 7" id="KW-0479">Metal-binding</keyword>
<accession>A0AAX6M6I4</accession>
<dbReference type="InterPro" id="IPR002403">
    <property type="entry name" value="Cyt_P450_E_grp-IV"/>
</dbReference>
<dbReference type="GO" id="GO:0005506">
    <property type="term" value="F:iron ion binding"/>
    <property type="evidence" value="ECO:0007669"/>
    <property type="project" value="InterPro"/>
</dbReference>
<evidence type="ECO:0000256" key="3">
    <source>
        <dbReference type="ARBA" id="ARBA00022617"/>
    </source>
</evidence>
<dbReference type="EMBL" id="JBANMG010000010">
    <property type="protein sequence ID" value="KAK6948149.1"/>
    <property type="molecule type" value="Genomic_DNA"/>
</dbReference>
<dbReference type="Gene3D" id="1.10.630.10">
    <property type="entry name" value="Cytochrome P450"/>
    <property type="match status" value="1"/>
</dbReference>
<dbReference type="InterPro" id="IPR036396">
    <property type="entry name" value="Cyt_P450_sf"/>
</dbReference>
<dbReference type="GO" id="GO:0016705">
    <property type="term" value="F:oxidoreductase activity, acting on paired donors, with incorporation or reduction of molecular oxygen"/>
    <property type="evidence" value="ECO:0007669"/>
    <property type="project" value="InterPro"/>
</dbReference>
<evidence type="ECO:0000313" key="10">
    <source>
        <dbReference type="Proteomes" id="UP001369815"/>
    </source>
</evidence>
<evidence type="ECO:0000256" key="4">
    <source>
        <dbReference type="ARBA" id="ARBA00022723"/>
    </source>
</evidence>
<dbReference type="SUPFAM" id="SSF48264">
    <property type="entry name" value="Cytochrome P450"/>
    <property type="match status" value="1"/>
</dbReference>
<sequence length="510" mass="57781">MNRSKVSSNLVVPVVPKRFGTDTPLAIRVATLKFTVIASPQHIQAMFKNSKMLSNKPVTTFVLDHLLGSPKKIISLYNADDSGMAAKARAGSNVKPEDRVFYFQIRTAHKYLSGQHLHALNEMFMATLDRDLEALDIRSEWVEYPDLYRFLQLTVTHASIETVFGAKLLELNPTFVEDFWEFERNAPNFLRAMPRWLIPRAYRVREKLIKSFIKLHAYANSHFDCSKTGPGEPEWEQNFGSKLIRARQDSMLKMELMDAEARACEDLGLMFGLNANVLPCIFWYIVEAMRRPKLLSQLLADVSASTSSETGKINIQELCNQPLTQSVHAEILRLYIAIFTLRHGETGSINFSGYKLEKEDLGIIYSRTGALDEEAWTRSGRPPTRPLDQFDAERFLVDSNSPLWTNPTEGERDNAAENGPLHPEKLQFSMAGLAGIWLPFGGGDRMCPGRHYAKAEMTITLALLFNKFDLELMVEDTSNVRPNMKFAPFGSLPPTCGLPFRIRRKASRQP</sequence>
<dbReference type="AlphaFoldDB" id="A0AAX6M6I4"/>
<dbReference type="InterPro" id="IPR050529">
    <property type="entry name" value="CYP450_sterol_14alpha_dmase"/>
</dbReference>
<evidence type="ECO:0000256" key="6">
    <source>
        <dbReference type="ARBA" id="ARBA00023033"/>
    </source>
</evidence>
<keyword evidence="6 8" id="KW-0503">Monooxygenase</keyword>
<organism evidence="9 10">
    <name type="scientific">Daldinia eschscholtzii</name>
    <dbReference type="NCBI Taxonomy" id="292717"/>
    <lineage>
        <taxon>Eukaryota</taxon>
        <taxon>Fungi</taxon>
        <taxon>Dikarya</taxon>
        <taxon>Ascomycota</taxon>
        <taxon>Pezizomycotina</taxon>
        <taxon>Sordariomycetes</taxon>
        <taxon>Xylariomycetidae</taxon>
        <taxon>Xylariales</taxon>
        <taxon>Hypoxylaceae</taxon>
        <taxon>Daldinia</taxon>
    </lineage>
</organism>
<keyword evidence="8" id="KW-0560">Oxidoreductase</keyword>
<dbReference type="CDD" id="cd11040">
    <property type="entry name" value="CYP7_CYP8-like"/>
    <property type="match status" value="1"/>
</dbReference>
<evidence type="ECO:0000256" key="1">
    <source>
        <dbReference type="ARBA" id="ARBA00001971"/>
    </source>
</evidence>
<dbReference type="Pfam" id="PF00067">
    <property type="entry name" value="p450"/>
    <property type="match status" value="1"/>
</dbReference>
<evidence type="ECO:0000256" key="5">
    <source>
        <dbReference type="ARBA" id="ARBA00023004"/>
    </source>
</evidence>
<dbReference type="GO" id="GO:0020037">
    <property type="term" value="F:heme binding"/>
    <property type="evidence" value="ECO:0007669"/>
    <property type="project" value="InterPro"/>
</dbReference>
<proteinExistence type="inferred from homology"/>
<reference evidence="9 10" key="1">
    <citation type="journal article" date="2024" name="Front Chem Biol">
        <title>Unveiling the potential of Daldinia eschscholtzii MFLUCC 19-0629 through bioactivity and bioinformatics studies for enhanced sustainable agriculture production.</title>
        <authorList>
            <person name="Brooks S."/>
            <person name="Weaver J.A."/>
            <person name="Klomchit A."/>
            <person name="Alharthi S.A."/>
            <person name="Onlamun T."/>
            <person name="Nurani R."/>
            <person name="Vong T.K."/>
            <person name="Alberti F."/>
            <person name="Greco C."/>
        </authorList>
    </citation>
    <scope>NUCLEOTIDE SEQUENCE [LARGE SCALE GENOMIC DNA]</scope>
    <source>
        <strain evidence="9">MFLUCC 19-0629</strain>
    </source>
</reference>
<evidence type="ECO:0008006" key="11">
    <source>
        <dbReference type="Google" id="ProtNLM"/>
    </source>
</evidence>
<dbReference type="PROSITE" id="PS00086">
    <property type="entry name" value="CYTOCHROME_P450"/>
    <property type="match status" value="1"/>
</dbReference>
<keyword evidence="3 7" id="KW-0349">Heme</keyword>
<evidence type="ECO:0000313" key="9">
    <source>
        <dbReference type="EMBL" id="KAK6948149.1"/>
    </source>
</evidence>
<feature type="binding site" description="axial binding residue" evidence="7">
    <location>
        <position position="447"/>
    </location>
    <ligand>
        <name>heme</name>
        <dbReference type="ChEBI" id="CHEBI:30413"/>
    </ligand>
    <ligandPart>
        <name>Fe</name>
        <dbReference type="ChEBI" id="CHEBI:18248"/>
    </ligandPart>
</feature>
<dbReference type="InterPro" id="IPR001128">
    <property type="entry name" value="Cyt_P450"/>
</dbReference>
<comment type="cofactor">
    <cofactor evidence="1 7">
        <name>heme</name>
        <dbReference type="ChEBI" id="CHEBI:30413"/>
    </cofactor>
</comment>
<protein>
    <recommendedName>
        <fullName evidence="11">Cytochrome P450</fullName>
    </recommendedName>
</protein>